<gene>
    <name evidence="1" type="ORF">ACFFH4_09225</name>
</gene>
<dbReference type="RefSeq" id="WP_273842056.1">
    <property type="nucleotide sequence ID" value="NZ_JAQQWT010000004.1"/>
</dbReference>
<dbReference type="Pfam" id="PF26162">
    <property type="entry name" value="YwzD"/>
    <property type="match status" value="1"/>
</dbReference>
<dbReference type="Proteomes" id="UP001589833">
    <property type="component" value="Unassembled WGS sequence"/>
</dbReference>
<evidence type="ECO:0000313" key="2">
    <source>
        <dbReference type="Proteomes" id="UP001589833"/>
    </source>
</evidence>
<organism evidence="1 2">
    <name type="scientific">Halalkalibacter alkalisediminis</name>
    <dbReference type="NCBI Taxonomy" id="935616"/>
    <lineage>
        <taxon>Bacteria</taxon>
        <taxon>Bacillati</taxon>
        <taxon>Bacillota</taxon>
        <taxon>Bacilli</taxon>
        <taxon>Bacillales</taxon>
        <taxon>Bacillaceae</taxon>
        <taxon>Halalkalibacter</taxon>
    </lineage>
</organism>
<dbReference type="InterPro" id="IPR058930">
    <property type="entry name" value="YwzD"/>
</dbReference>
<proteinExistence type="predicted"/>
<evidence type="ECO:0000313" key="1">
    <source>
        <dbReference type="EMBL" id="MFC0559226.1"/>
    </source>
</evidence>
<protein>
    <submittedName>
        <fullName evidence="1">Uncharacterized protein</fullName>
    </submittedName>
</protein>
<comment type="caution">
    <text evidence="1">The sequence shown here is derived from an EMBL/GenBank/DDBJ whole genome shotgun (WGS) entry which is preliminary data.</text>
</comment>
<accession>A0ABV6NES1</accession>
<sequence length="54" mass="6199">MSAVKDVEILTQQRLLKILEDSYKKGTESTDVNSRQLVEDIATFLKPYVKSVRN</sequence>
<keyword evidence="2" id="KW-1185">Reference proteome</keyword>
<dbReference type="EMBL" id="JBHLTR010000013">
    <property type="protein sequence ID" value="MFC0559226.1"/>
    <property type="molecule type" value="Genomic_DNA"/>
</dbReference>
<name>A0ABV6NES1_9BACI</name>
<reference evidence="1 2" key="1">
    <citation type="submission" date="2024-09" db="EMBL/GenBank/DDBJ databases">
        <authorList>
            <person name="Sun Q."/>
            <person name="Mori K."/>
        </authorList>
    </citation>
    <scope>NUCLEOTIDE SEQUENCE [LARGE SCALE GENOMIC DNA]</scope>
    <source>
        <strain evidence="1 2">NCAIM B.02301</strain>
    </source>
</reference>